<comment type="similarity">
    <text evidence="2">Belongs to the ABC transporter superfamily. ABCC family. Conjugate transporter (TC 3.A.1.208) subfamily.</text>
</comment>
<dbReference type="SUPFAM" id="SSF52540">
    <property type="entry name" value="P-loop containing nucleoside triphosphate hydrolases"/>
    <property type="match status" value="2"/>
</dbReference>
<feature type="transmembrane region" description="Helical" evidence="14">
    <location>
        <begin position="408"/>
        <end position="432"/>
    </location>
</feature>
<dbReference type="InParanoid" id="A0A7M7MJG2"/>
<dbReference type="Pfam" id="PF00005">
    <property type="entry name" value="ABC_tran"/>
    <property type="match status" value="2"/>
</dbReference>
<dbReference type="OMA" id="PYAWPSQ"/>
<evidence type="ECO:0000313" key="18">
    <source>
        <dbReference type="Proteomes" id="UP000594260"/>
    </source>
</evidence>
<dbReference type="CDD" id="cd18598">
    <property type="entry name" value="ABC_6TM_MRP7_D1_like"/>
    <property type="match status" value="1"/>
</dbReference>
<dbReference type="SUPFAM" id="SSF90123">
    <property type="entry name" value="ABC transporter transmembrane region"/>
    <property type="match status" value="2"/>
</dbReference>
<feature type="transmembrane region" description="Helical" evidence="14">
    <location>
        <begin position="339"/>
        <end position="361"/>
    </location>
</feature>
<keyword evidence="4" id="KW-0813">Transport</keyword>
<feature type="domain" description="ABC transporter" evidence="15">
    <location>
        <begin position="617"/>
        <end position="853"/>
    </location>
</feature>
<name>A0A7M7MJG2_VARDE</name>
<keyword evidence="7" id="KW-0547">Nucleotide-binding</keyword>
<feature type="transmembrane region" description="Helical" evidence="14">
    <location>
        <begin position="438"/>
        <end position="458"/>
    </location>
</feature>
<dbReference type="KEGG" id="vde:111254476"/>
<feature type="transmembrane region" description="Helical" evidence="14">
    <location>
        <begin position="1019"/>
        <end position="1052"/>
    </location>
</feature>
<keyword evidence="9" id="KW-1278">Translocase</keyword>
<dbReference type="FunCoup" id="A0A7M7MJG2">
    <property type="interactions" value="250"/>
</dbReference>
<evidence type="ECO:0000259" key="16">
    <source>
        <dbReference type="PROSITE" id="PS50929"/>
    </source>
</evidence>
<feature type="transmembrane region" description="Helical" evidence="14">
    <location>
        <begin position="75"/>
        <end position="95"/>
    </location>
</feature>
<sequence length="1488" mass="165915">MPESLWSLICASTDLTPNGALIFFRHGTVTSCFNDAAISVTLLAHAVSTAWSLGELSNSDLSRLPRNWRLKLRRYIAFFLMAIPVFYLVIVQLFQGHELPVLRYVSVVLTIVVWSYHLAYYLQHKRKDELHITFSSVLLMIWSALRSYSLLNELSRYTEADTLSYYVELYGSLLSTFLLLIYTCLTVRPWTSVPSPVVSMNNVLAPSLSDGYVQFPELEEESGVLSQAEEYANWLSLLSFWWVGRLMRRGFQGTLNQPHDLFDLPCGLHADELALRYAQLSPGRSLFFKVHCLLGGRFYVLGIMKLVCDVCTFTGPMLLNKLISCFEDNPDVPVRYHAYAYATILAATAYLSALLITHYNYQVEKIKLKLKTTLVLIIYQKSLNVGLTGRSFMSGNALNLMTSDVDRVANFCTSFHMFWSLPLQIIVTLYMLYTQVGISFLAGAAFVVSMIPINRYLANRINNLSEKMMEAKDRRISLLREILRGILYIKMHSWTELFQKKIQNIRREEMRQLRGRKFIDAWCVFFWATTPVLVSVMTFVTWSITGKNPASLSAAQVFTTISLFNLLIMPLNAFPWVLNAIVEAKVSLARMEYLMKMEDFAPDSYYAETAGDSDVVLRFTSAEFAHQSYDEEDIYNFKLGPITLTLKKGEFLGVFGEVGSGKSSFFSAILGGMNRVGGNLEFSHWNRPVAFVSQRVWLQKTTIRDNVIFGQLFDTAVYNAVLEACVLDEDIKGFPDGDLTDVGEEGSRLSGGQRMRVSLARAAYCALINPNEAVLVLLDDPFLSLDVHVANRIYNSCICGLLANSTRILATHHTRLLYNCTAILNLHAGQCIGYGPPEEILPKARDIRARGGSLTVTPESEDKILPVLTLEAGQENHRRGSLSLDVLWFYVRSIGLALFICTVAAVALMQVSRTSVDAWLAYYVSTSRSRTSTNMYNAPSWMNTFFIGYVSLAIVSSILTLIRAFLFAYAGLRGAVKVHDSLILRVLYAPITFFEQTPLGQVLNRLSSDVHTVDESLPFIANILFAQSFSLAGTILVACYGLPWILLLLLPLSMSYASVQRYYRWTSRELKRLFSVTLSPLYSHLSESFAGTTIIRAFSASPKFVHQLHIRLNTNNQCQLSSVAASQWLGLRLQLIGVALTAGVAFLSVIEHYRVDPTTGETRGVNPALVGLVLSYVLSLTSTLSGVVTAYAETEREMVSVERIAEYLESSELSPELSSDTLPNLVVDSTGDSVGPANSVPFGWPHLGWVNFNNVVLSYKNTGPVALNDVSFDLPAGQRLGVVGRTGAGKSSLVQALFRLRPLKSGVIRIDGLDLSMVPSRVVRERLACIPQEAFVFVGSMRDNLDPRHEHTDHNLWSALTTCSMNVTVQQNGGLDGFRIEEHGANLSMGQRQLVCLARAILRKARVLCMDEATSGVDMETEKMVQRTLASNALRGTTVIYIAHRVQTVVESCDLVAVMSKGKIVQFGVPSELSSVEGPFKDLLNGNY</sequence>
<dbReference type="Pfam" id="PF00664">
    <property type="entry name" value="ABC_membrane"/>
    <property type="match status" value="2"/>
</dbReference>
<dbReference type="Gene3D" id="1.20.1560.10">
    <property type="entry name" value="ABC transporter type 1, transmembrane domain"/>
    <property type="match status" value="2"/>
</dbReference>
<dbReference type="GO" id="GO:0005524">
    <property type="term" value="F:ATP binding"/>
    <property type="evidence" value="ECO:0007669"/>
    <property type="project" value="UniProtKB-KW"/>
</dbReference>
<keyword evidence="13" id="KW-0175">Coiled coil</keyword>
<feature type="transmembrane region" description="Helical" evidence="14">
    <location>
        <begin position="1170"/>
        <end position="1192"/>
    </location>
</feature>
<keyword evidence="10 14" id="KW-1133">Transmembrane helix</keyword>
<dbReference type="InterPro" id="IPR017871">
    <property type="entry name" value="ABC_transporter-like_CS"/>
</dbReference>
<dbReference type="PROSITE" id="PS50929">
    <property type="entry name" value="ABC_TM1F"/>
    <property type="match status" value="2"/>
</dbReference>
<feature type="transmembrane region" description="Helical" evidence="14">
    <location>
        <begin position="163"/>
        <end position="185"/>
    </location>
</feature>
<evidence type="ECO:0000256" key="4">
    <source>
        <dbReference type="ARBA" id="ARBA00022448"/>
    </source>
</evidence>
<feature type="transmembrane region" description="Helical" evidence="14">
    <location>
        <begin position="132"/>
        <end position="151"/>
    </location>
</feature>
<evidence type="ECO:0000256" key="6">
    <source>
        <dbReference type="ARBA" id="ARBA00022737"/>
    </source>
</evidence>
<feature type="transmembrane region" description="Helical" evidence="14">
    <location>
        <begin position="557"/>
        <end position="582"/>
    </location>
</feature>
<keyword evidence="11 14" id="KW-0472">Membrane</keyword>
<dbReference type="GO" id="GO:0016887">
    <property type="term" value="F:ATP hydrolysis activity"/>
    <property type="evidence" value="ECO:0007669"/>
    <property type="project" value="InterPro"/>
</dbReference>
<evidence type="ECO:0000256" key="5">
    <source>
        <dbReference type="ARBA" id="ARBA00022692"/>
    </source>
</evidence>
<feature type="coiled-coil region" evidence="13">
    <location>
        <begin position="454"/>
        <end position="481"/>
    </location>
</feature>
<dbReference type="GeneID" id="111254476"/>
<evidence type="ECO:0000256" key="12">
    <source>
        <dbReference type="ARBA" id="ARBA00034018"/>
    </source>
</evidence>
<dbReference type="CDD" id="cd03250">
    <property type="entry name" value="ABCC_MRP_domain1"/>
    <property type="match status" value="1"/>
</dbReference>
<keyword evidence="5 14" id="KW-0812">Transmembrane</keyword>
<dbReference type="RefSeq" id="XP_022671097.1">
    <property type="nucleotide sequence ID" value="XM_022815362.1"/>
</dbReference>
<dbReference type="EnsemblMetazoa" id="XM_022815362">
    <property type="protein sequence ID" value="XP_022671097"/>
    <property type="gene ID" value="LOC111254476"/>
</dbReference>
<dbReference type="GO" id="GO:0008559">
    <property type="term" value="F:ABC-type xenobiotic transporter activity"/>
    <property type="evidence" value="ECO:0007669"/>
    <property type="project" value="UniProtKB-EC"/>
</dbReference>
<feature type="domain" description="ABC transmembrane type-1" evidence="16">
    <location>
        <begin position="300"/>
        <end position="583"/>
    </location>
</feature>
<keyword evidence="18" id="KW-1185">Reference proteome</keyword>
<dbReference type="EC" id="7.6.2.2" evidence="3"/>
<comment type="subcellular location">
    <subcellularLocation>
        <location evidence="1">Membrane</location>
        <topology evidence="1">Multi-pass membrane protein</topology>
    </subcellularLocation>
</comment>
<evidence type="ECO:0000256" key="14">
    <source>
        <dbReference type="SAM" id="Phobius"/>
    </source>
</evidence>
<dbReference type="Proteomes" id="UP000594260">
    <property type="component" value="Unplaced"/>
</dbReference>
<dbReference type="CDD" id="cd03244">
    <property type="entry name" value="ABCC_MRP_domain2"/>
    <property type="match status" value="1"/>
</dbReference>
<dbReference type="FunFam" id="1.20.1560.10:FF:000013">
    <property type="entry name" value="ABC transporter C family member 2"/>
    <property type="match status" value="1"/>
</dbReference>
<dbReference type="InterPro" id="IPR003593">
    <property type="entry name" value="AAA+_ATPase"/>
</dbReference>
<evidence type="ECO:0000313" key="17">
    <source>
        <dbReference type="EnsemblMetazoa" id="XP_022671097"/>
    </source>
</evidence>
<dbReference type="Gene3D" id="3.40.50.300">
    <property type="entry name" value="P-loop containing nucleotide triphosphate hydrolases"/>
    <property type="match status" value="2"/>
</dbReference>
<dbReference type="PANTHER" id="PTHR24223">
    <property type="entry name" value="ATP-BINDING CASSETTE SUB-FAMILY C"/>
    <property type="match status" value="1"/>
</dbReference>
<dbReference type="GO" id="GO:0016020">
    <property type="term" value="C:membrane"/>
    <property type="evidence" value="ECO:0007669"/>
    <property type="project" value="UniProtKB-SubCell"/>
</dbReference>
<dbReference type="SMART" id="SM00382">
    <property type="entry name" value="AAA"/>
    <property type="match status" value="2"/>
</dbReference>
<organism evidence="17 18">
    <name type="scientific">Varroa destructor</name>
    <name type="common">Honeybee mite</name>
    <dbReference type="NCBI Taxonomy" id="109461"/>
    <lineage>
        <taxon>Eukaryota</taxon>
        <taxon>Metazoa</taxon>
        <taxon>Ecdysozoa</taxon>
        <taxon>Arthropoda</taxon>
        <taxon>Chelicerata</taxon>
        <taxon>Arachnida</taxon>
        <taxon>Acari</taxon>
        <taxon>Parasitiformes</taxon>
        <taxon>Mesostigmata</taxon>
        <taxon>Gamasina</taxon>
        <taxon>Dermanyssoidea</taxon>
        <taxon>Varroidae</taxon>
        <taxon>Varroa</taxon>
    </lineage>
</organism>
<dbReference type="PANTHER" id="PTHR24223:SF330">
    <property type="entry name" value="ATP-BINDING CASSETTE SUB-FAMILY C MEMBER 10"/>
    <property type="match status" value="1"/>
</dbReference>
<feature type="domain" description="ABC transmembrane type-1" evidence="16">
    <location>
        <begin position="894"/>
        <end position="1196"/>
    </location>
</feature>
<reference evidence="17" key="1">
    <citation type="submission" date="2021-01" db="UniProtKB">
        <authorList>
            <consortium name="EnsemblMetazoa"/>
        </authorList>
    </citation>
    <scope>IDENTIFICATION</scope>
</reference>
<comment type="catalytic activity">
    <reaction evidence="12">
        <text>ATP + H2O + xenobioticSide 1 = ADP + phosphate + xenobioticSide 2.</text>
        <dbReference type="EC" id="7.6.2.2"/>
    </reaction>
</comment>
<feature type="transmembrane region" description="Helical" evidence="14">
    <location>
        <begin position="101"/>
        <end position="120"/>
    </location>
</feature>
<dbReference type="InterPro" id="IPR050173">
    <property type="entry name" value="ABC_transporter_C-like"/>
</dbReference>
<feature type="domain" description="ABC transporter" evidence="15">
    <location>
        <begin position="1250"/>
        <end position="1486"/>
    </location>
</feature>
<feature type="transmembrane region" description="Helical" evidence="14">
    <location>
        <begin position="521"/>
        <end position="545"/>
    </location>
</feature>
<evidence type="ECO:0000256" key="3">
    <source>
        <dbReference type="ARBA" id="ARBA00012191"/>
    </source>
</evidence>
<dbReference type="InterPro" id="IPR027417">
    <property type="entry name" value="P-loop_NTPase"/>
</dbReference>
<feature type="transmembrane region" description="Helical" evidence="14">
    <location>
        <begin position="946"/>
        <end position="970"/>
    </location>
</feature>
<evidence type="ECO:0000256" key="13">
    <source>
        <dbReference type="SAM" id="Coils"/>
    </source>
</evidence>
<evidence type="ECO:0000256" key="9">
    <source>
        <dbReference type="ARBA" id="ARBA00022967"/>
    </source>
</evidence>
<keyword evidence="6" id="KW-0677">Repeat</keyword>
<dbReference type="PROSITE" id="PS50893">
    <property type="entry name" value="ABC_TRANSPORTER_2"/>
    <property type="match status" value="2"/>
</dbReference>
<dbReference type="FunFam" id="1.20.1560.10:FF:000037">
    <property type="entry name" value="ATP-binding cassette subfamily C member 10"/>
    <property type="match status" value="1"/>
</dbReference>
<dbReference type="PROSITE" id="PS00211">
    <property type="entry name" value="ABC_TRANSPORTER_1"/>
    <property type="match status" value="1"/>
</dbReference>
<dbReference type="InterPro" id="IPR003439">
    <property type="entry name" value="ABC_transporter-like_ATP-bd"/>
</dbReference>
<proteinExistence type="inferred from homology"/>
<feature type="transmembrane region" description="Helical" evidence="14">
    <location>
        <begin position="298"/>
        <end position="319"/>
    </location>
</feature>
<evidence type="ECO:0000256" key="8">
    <source>
        <dbReference type="ARBA" id="ARBA00022840"/>
    </source>
</evidence>
<evidence type="ECO:0000256" key="11">
    <source>
        <dbReference type="ARBA" id="ARBA00023136"/>
    </source>
</evidence>
<dbReference type="InterPro" id="IPR036640">
    <property type="entry name" value="ABC1_TM_sf"/>
</dbReference>
<dbReference type="FunFam" id="3.40.50.300:FF:000838">
    <property type="entry name" value="ABC multidrug transporter (Eurofung)"/>
    <property type="match status" value="1"/>
</dbReference>
<dbReference type="InterPro" id="IPR011527">
    <property type="entry name" value="ABC1_TM_dom"/>
</dbReference>
<evidence type="ECO:0000256" key="10">
    <source>
        <dbReference type="ARBA" id="ARBA00022989"/>
    </source>
</evidence>
<feature type="transmembrane region" description="Helical" evidence="14">
    <location>
        <begin position="887"/>
        <end position="909"/>
    </location>
</feature>
<evidence type="ECO:0000256" key="7">
    <source>
        <dbReference type="ARBA" id="ARBA00022741"/>
    </source>
</evidence>
<evidence type="ECO:0000259" key="15">
    <source>
        <dbReference type="PROSITE" id="PS50893"/>
    </source>
</evidence>
<keyword evidence="8" id="KW-0067">ATP-binding</keyword>
<evidence type="ECO:0000256" key="1">
    <source>
        <dbReference type="ARBA" id="ARBA00004141"/>
    </source>
</evidence>
<accession>A0A7M7MJG2</accession>
<dbReference type="OrthoDB" id="6500128at2759"/>
<feature type="transmembrane region" description="Helical" evidence="14">
    <location>
        <begin position="1129"/>
        <end position="1150"/>
    </location>
</feature>
<dbReference type="CDD" id="cd18605">
    <property type="entry name" value="ABC_6TM_MRP7_D2_like"/>
    <property type="match status" value="1"/>
</dbReference>
<evidence type="ECO:0000256" key="2">
    <source>
        <dbReference type="ARBA" id="ARBA00009726"/>
    </source>
</evidence>
<protein>
    <recommendedName>
        <fullName evidence="3">ABC-type xenobiotic transporter</fullName>
        <ecNumber evidence="3">7.6.2.2</ecNumber>
    </recommendedName>
</protein>